<keyword evidence="3" id="KW-1185">Reference proteome</keyword>
<gene>
    <name evidence="2" type="ORF">L2672_00975</name>
</gene>
<sequence>MLNSSGLNLKSGKLLLVLMILIAGGLLLKVEQLADTKPMYTFQCAAETYEVQDENPLPFKKSTMNLKVTEDNGQLSLRYLSSVAGFNDETAEITGVLSELSVSELMYHYQLQLTDLDVSNGHLADYLRHELNIDLLTLNQSFKQDIQVLEMDLAQNYLIIKFLPNNTLWACDLV</sequence>
<accession>A0A9X2CK52</accession>
<organism evidence="2 3">
    <name type="scientific">Shewanella gaetbuli</name>
    <dbReference type="NCBI Taxonomy" id="220752"/>
    <lineage>
        <taxon>Bacteria</taxon>
        <taxon>Pseudomonadati</taxon>
        <taxon>Pseudomonadota</taxon>
        <taxon>Gammaproteobacteria</taxon>
        <taxon>Alteromonadales</taxon>
        <taxon>Shewanellaceae</taxon>
        <taxon>Shewanella</taxon>
    </lineage>
</organism>
<reference evidence="2" key="1">
    <citation type="submission" date="2022-01" db="EMBL/GenBank/DDBJ databases">
        <title>Whole genome-based taxonomy of the Shewanellaceae.</title>
        <authorList>
            <person name="Martin-Rodriguez A.J."/>
        </authorList>
    </citation>
    <scope>NUCLEOTIDE SEQUENCE</scope>
    <source>
        <strain evidence="2">DSM 16422</strain>
    </source>
</reference>
<evidence type="ECO:0000313" key="3">
    <source>
        <dbReference type="Proteomes" id="UP001139333"/>
    </source>
</evidence>
<comment type="caution">
    <text evidence="2">The sequence shown here is derived from an EMBL/GenBank/DDBJ whole genome shotgun (WGS) entry which is preliminary data.</text>
</comment>
<evidence type="ECO:0000313" key="2">
    <source>
        <dbReference type="EMBL" id="MCL1141274.1"/>
    </source>
</evidence>
<feature type="transmembrane region" description="Helical" evidence="1">
    <location>
        <begin position="12"/>
        <end position="30"/>
    </location>
</feature>
<name>A0A9X2CK52_9GAMM</name>
<keyword evidence="1" id="KW-1133">Transmembrane helix</keyword>
<dbReference type="Proteomes" id="UP001139333">
    <property type="component" value="Unassembled WGS sequence"/>
</dbReference>
<dbReference type="EMBL" id="JAKIKP010000001">
    <property type="protein sequence ID" value="MCL1141274.1"/>
    <property type="molecule type" value="Genomic_DNA"/>
</dbReference>
<proteinExistence type="predicted"/>
<keyword evidence="1" id="KW-0472">Membrane</keyword>
<dbReference type="AlphaFoldDB" id="A0A9X2CK52"/>
<dbReference type="RefSeq" id="WP_248993962.1">
    <property type="nucleotide sequence ID" value="NZ_JAKIKP010000001.1"/>
</dbReference>
<protein>
    <submittedName>
        <fullName evidence="2">Uncharacterized protein</fullName>
    </submittedName>
</protein>
<evidence type="ECO:0000256" key="1">
    <source>
        <dbReference type="SAM" id="Phobius"/>
    </source>
</evidence>
<keyword evidence="1" id="KW-0812">Transmembrane</keyword>